<name>A0A1I8B5J4_MELHA</name>
<proteinExistence type="predicted"/>
<evidence type="ECO:0000313" key="1">
    <source>
        <dbReference type="Proteomes" id="UP000095281"/>
    </source>
</evidence>
<dbReference type="AlphaFoldDB" id="A0A1I8B5J4"/>
<keyword evidence="1" id="KW-1185">Reference proteome</keyword>
<dbReference type="Proteomes" id="UP000095281">
    <property type="component" value="Unplaced"/>
</dbReference>
<organism evidence="1 2">
    <name type="scientific">Meloidogyne hapla</name>
    <name type="common">Root-knot nematode worm</name>
    <dbReference type="NCBI Taxonomy" id="6305"/>
    <lineage>
        <taxon>Eukaryota</taxon>
        <taxon>Metazoa</taxon>
        <taxon>Ecdysozoa</taxon>
        <taxon>Nematoda</taxon>
        <taxon>Chromadorea</taxon>
        <taxon>Rhabditida</taxon>
        <taxon>Tylenchina</taxon>
        <taxon>Tylenchomorpha</taxon>
        <taxon>Tylenchoidea</taxon>
        <taxon>Meloidogynidae</taxon>
        <taxon>Meloidogyninae</taxon>
        <taxon>Meloidogyne</taxon>
    </lineage>
</organism>
<dbReference type="WBParaSite" id="MhA1_Contig1431.frz3.gene13">
    <property type="protein sequence ID" value="MhA1_Contig1431.frz3.gene13"/>
    <property type="gene ID" value="MhA1_Contig1431.frz3.gene13"/>
</dbReference>
<accession>A0A1I8B5J4</accession>
<sequence length="73" mass="8735">MIHAYSKLAIEVTVITFHPVLYRNLNKIFSSLFIFKKFTKRPNRINIEIINIKSSNASKEQQLHFEMLKNLWK</sequence>
<reference evidence="2" key="1">
    <citation type="submission" date="2016-11" db="UniProtKB">
        <authorList>
            <consortium name="WormBaseParasite"/>
        </authorList>
    </citation>
    <scope>IDENTIFICATION</scope>
</reference>
<evidence type="ECO:0000313" key="2">
    <source>
        <dbReference type="WBParaSite" id="MhA1_Contig1431.frz3.gene13"/>
    </source>
</evidence>
<protein>
    <submittedName>
        <fullName evidence="2">Uncharacterized protein</fullName>
    </submittedName>
</protein>